<keyword evidence="3" id="KW-0472">Membrane</keyword>
<evidence type="ECO:0000259" key="4">
    <source>
        <dbReference type="PROSITE" id="PS51677"/>
    </source>
</evidence>
<keyword evidence="2" id="KW-0732">Signal</keyword>
<feature type="transmembrane region" description="Helical" evidence="3">
    <location>
        <begin position="6"/>
        <end position="29"/>
    </location>
</feature>
<dbReference type="RefSeq" id="WP_212903264.1">
    <property type="nucleotide sequence ID" value="NZ_BOPZ01000007.1"/>
</dbReference>
<dbReference type="Pfam" id="PF01522">
    <property type="entry name" value="Polysacc_deac_1"/>
    <property type="match status" value="1"/>
</dbReference>
<protein>
    <submittedName>
        <fullName evidence="5">Deacetylase</fullName>
    </submittedName>
</protein>
<comment type="subcellular location">
    <subcellularLocation>
        <location evidence="1">Secreted</location>
    </subcellularLocation>
</comment>
<dbReference type="PANTHER" id="PTHR34216:SF3">
    <property type="entry name" value="POLY-BETA-1,6-N-ACETYL-D-GLUCOSAMINE N-DEACETYLASE"/>
    <property type="match status" value="1"/>
</dbReference>
<accession>A0A919RYC6</accession>
<gene>
    <name evidence="5" type="ORF">CPJCM30710_12050</name>
</gene>
<dbReference type="AlphaFoldDB" id="A0A919RYC6"/>
<evidence type="ECO:0000256" key="3">
    <source>
        <dbReference type="SAM" id="Phobius"/>
    </source>
</evidence>
<keyword evidence="3" id="KW-1133">Transmembrane helix</keyword>
<evidence type="ECO:0000256" key="2">
    <source>
        <dbReference type="ARBA" id="ARBA00022729"/>
    </source>
</evidence>
<keyword evidence="3" id="KW-0812">Transmembrane</keyword>
<dbReference type="SUPFAM" id="SSF88713">
    <property type="entry name" value="Glycoside hydrolase/deacetylase"/>
    <property type="match status" value="1"/>
</dbReference>
<feature type="domain" description="NodB homology" evidence="4">
    <location>
        <begin position="138"/>
        <end position="299"/>
    </location>
</feature>
<dbReference type="GO" id="GO:0005975">
    <property type="term" value="P:carbohydrate metabolic process"/>
    <property type="evidence" value="ECO:0007669"/>
    <property type="project" value="InterPro"/>
</dbReference>
<dbReference type="InterPro" id="IPR051398">
    <property type="entry name" value="Polysacch_Deacetylase"/>
</dbReference>
<dbReference type="PROSITE" id="PS51677">
    <property type="entry name" value="NODB"/>
    <property type="match status" value="1"/>
</dbReference>
<dbReference type="GO" id="GO:0005576">
    <property type="term" value="C:extracellular region"/>
    <property type="evidence" value="ECO:0007669"/>
    <property type="project" value="UniProtKB-SubCell"/>
</dbReference>
<dbReference type="EMBL" id="BOPZ01000007">
    <property type="protein sequence ID" value="GIM28539.1"/>
    <property type="molecule type" value="Genomic_DNA"/>
</dbReference>
<evidence type="ECO:0000313" key="6">
    <source>
        <dbReference type="Proteomes" id="UP000679179"/>
    </source>
</evidence>
<dbReference type="GO" id="GO:0016810">
    <property type="term" value="F:hydrolase activity, acting on carbon-nitrogen (but not peptide) bonds"/>
    <property type="evidence" value="ECO:0007669"/>
    <property type="project" value="InterPro"/>
</dbReference>
<dbReference type="PANTHER" id="PTHR34216">
    <property type="match status" value="1"/>
</dbReference>
<organism evidence="5 6">
    <name type="scientific">Clostridium polyendosporum</name>
    <dbReference type="NCBI Taxonomy" id="69208"/>
    <lineage>
        <taxon>Bacteria</taxon>
        <taxon>Bacillati</taxon>
        <taxon>Bacillota</taxon>
        <taxon>Clostridia</taxon>
        <taxon>Eubacteriales</taxon>
        <taxon>Clostridiaceae</taxon>
        <taxon>Clostridium</taxon>
    </lineage>
</organism>
<dbReference type="Gene3D" id="3.20.20.370">
    <property type="entry name" value="Glycoside hydrolase/deacetylase"/>
    <property type="match status" value="1"/>
</dbReference>
<dbReference type="InterPro" id="IPR011330">
    <property type="entry name" value="Glyco_hydro/deAcase_b/a-brl"/>
</dbReference>
<keyword evidence="6" id="KW-1185">Reference proteome</keyword>
<sequence length="299" mass="34515">MNKKKIVLSAVCLILLVINVLIITIGYMLRKTSINSASIKVQNITTEASKESIQTLDKKNKPEKQDTNRFEGFKLTSENKGIPILCYHDVNPAQSNELLLSPEKFKEQMKYLKDNGYLPLTLDELYGFLRQNKPVPEKSVVITFDDGYRSNYTYAYPILKEFGFKATIFVISDFIDNDLYMTKTQLKELSDYGLDIESHTDKHEDLSTLNKEMQITTMIKSKESLEYLLEKKINYIAYPFGRMNEDTKKAAEVAGYKLGFNLQQGLADRDDNIYNIDRIYISNDHSIDEFIKRVTTTKK</sequence>
<dbReference type="CDD" id="cd10918">
    <property type="entry name" value="CE4_NodB_like_5s_6s"/>
    <property type="match status" value="1"/>
</dbReference>
<proteinExistence type="predicted"/>
<dbReference type="InterPro" id="IPR002509">
    <property type="entry name" value="NODB_dom"/>
</dbReference>
<comment type="caution">
    <text evidence="5">The sequence shown here is derived from an EMBL/GenBank/DDBJ whole genome shotgun (WGS) entry which is preliminary data.</text>
</comment>
<evidence type="ECO:0000256" key="1">
    <source>
        <dbReference type="ARBA" id="ARBA00004613"/>
    </source>
</evidence>
<reference evidence="5" key="1">
    <citation type="submission" date="2021-03" db="EMBL/GenBank/DDBJ databases">
        <title>Taxonomic study of Clostridium polyendosporum from meadow-gley soil under rice.</title>
        <authorList>
            <person name="Kobayashi H."/>
            <person name="Tanizawa Y."/>
            <person name="Yagura M."/>
        </authorList>
    </citation>
    <scope>NUCLEOTIDE SEQUENCE</scope>
    <source>
        <strain evidence="5">JCM 30710</strain>
    </source>
</reference>
<evidence type="ECO:0000313" key="5">
    <source>
        <dbReference type="EMBL" id="GIM28539.1"/>
    </source>
</evidence>
<name>A0A919RYC6_9CLOT</name>
<dbReference type="Proteomes" id="UP000679179">
    <property type="component" value="Unassembled WGS sequence"/>
</dbReference>